<dbReference type="InterPro" id="IPR046540">
    <property type="entry name" value="DMFA2_C"/>
</dbReference>
<evidence type="ECO:0000259" key="2">
    <source>
        <dbReference type="Pfam" id="PF20254"/>
    </source>
</evidence>
<feature type="domain" description="N,N-dimethylformamidase beta subunit-like C-terminal" evidence="2">
    <location>
        <begin position="383"/>
        <end position="767"/>
    </location>
</feature>
<evidence type="ECO:0000313" key="3">
    <source>
        <dbReference type="EMBL" id="TCC00368.1"/>
    </source>
</evidence>
<comment type="caution">
    <text evidence="3">The sequence shown here is derived from an EMBL/GenBank/DDBJ whole genome shotgun (WGS) entry which is preliminary data.</text>
</comment>
<dbReference type="InterPro" id="IPR013320">
    <property type="entry name" value="ConA-like_dom_sf"/>
</dbReference>
<dbReference type="EMBL" id="SJJR01000001">
    <property type="protein sequence ID" value="TCC00368.1"/>
    <property type="molecule type" value="Genomic_DNA"/>
</dbReference>
<organism evidence="3 4">
    <name type="scientific">Micromonospora zingiberis</name>
    <dbReference type="NCBI Taxonomy" id="2053011"/>
    <lineage>
        <taxon>Bacteria</taxon>
        <taxon>Bacillati</taxon>
        <taxon>Actinomycetota</taxon>
        <taxon>Actinomycetes</taxon>
        <taxon>Micromonosporales</taxon>
        <taxon>Micromonosporaceae</taxon>
        <taxon>Micromonospora</taxon>
    </lineage>
</organism>
<keyword evidence="4" id="KW-1185">Reference proteome</keyword>
<evidence type="ECO:0000256" key="1">
    <source>
        <dbReference type="SAM" id="MobiDB-lite"/>
    </source>
</evidence>
<accession>A0A4R0GTG8</accession>
<dbReference type="AlphaFoldDB" id="A0A4R0GTG8"/>
<proteinExistence type="predicted"/>
<dbReference type="Pfam" id="PF13385">
    <property type="entry name" value="Laminin_G_3"/>
    <property type="match status" value="1"/>
</dbReference>
<dbReference type="Proteomes" id="UP000292274">
    <property type="component" value="Unassembled WGS sequence"/>
</dbReference>
<dbReference type="SUPFAM" id="SSF49899">
    <property type="entry name" value="Concanavalin A-like lectins/glucanases"/>
    <property type="match status" value="1"/>
</dbReference>
<protein>
    <submittedName>
        <fullName evidence="3">LamG domain-containing protein</fullName>
    </submittedName>
</protein>
<evidence type="ECO:0000313" key="4">
    <source>
        <dbReference type="Proteomes" id="UP000292274"/>
    </source>
</evidence>
<dbReference type="Gene3D" id="2.60.120.200">
    <property type="match status" value="1"/>
</dbReference>
<gene>
    <name evidence="3" type="ORF">E0H26_01325</name>
</gene>
<feature type="region of interest" description="Disordered" evidence="1">
    <location>
        <begin position="215"/>
        <end position="234"/>
    </location>
</feature>
<name>A0A4R0GTG8_9ACTN</name>
<dbReference type="Pfam" id="PF20254">
    <property type="entry name" value="DMFA2_C"/>
    <property type="match status" value="1"/>
</dbReference>
<reference evidence="3 4" key="1">
    <citation type="submission" date="2019-02" db="EMBL/GenBank/DDBJ databases">
        <title>Jishengella sp. nov., isolated from a root of Zingiber montanum.</title>
        <authorList>
            <person name="Kuncharoen N."/>
            <person name="Kudo T."/>
            <person name="Masahiro Y."/>
            <person name="Ohkuma M."/>
            <person name="Tanasupawat S."/>
        </authorList>
    </citation>
    <scope>NUCLEOTIDE SEQUENCE [LARGE SCALE GENOMIC DNA]</scope>
    <source>
        <strain evidence="3 4">PLAI 1-1</strain>
    </source>
</reference>
<dbReference type="OrthoDB" id="505641at2"/>
<sequence length="788" mass="83999">MRATGGQAGTAGAWTVRLGDRRGHRAPAHRPVRVAGLTGYVDPLGVRPGETLRVHLCAPAAYEVAVGRLGRDALLLPAPDDAADRAEVTWLARASSPTANRHDVHPGSYGVATPVDRPRTVSAWVRVWHLPATVETSSWAAVVSDLDYPDRCGWALGIDADGRPGCYVGDGGHHDRLNWTFADSSLLHRLGEWVHLAVTVDGDRVRLWVDGTTAAEGTATPGADQTGAAEQTGAEQAGAAQIGAATAGAVMAGAAMAGAATAGAVRVGAAAQSGLVDHLLDGDVSGVALFARALTRPEVIALTEDRAMSPTVPVAADALLAHWPLRERSGATAMDISGNERHLSLVNSPTLNLPGPPASPAIGRPGYDPDADLTRGGCIRFSSDDLVDCGWPAGAEIVVPEDADSGTYHVRVTLAGADDEPLELPFVVVRPQPRRPRSVALLYATFTWTAYARRATDGVHIPGLASSAYTRNLGGRLFFQLGMRMPLPRVQPFAHRSHLRDATLHQHLVRPERHAESWLAREGYAYECITDVELDADPALLERFAALMIVGHNEYWTQHMRDGVENYLRGGGNVVCLSGNTAFWRVSYHPDSKVIETRKTTHPGEGIGDAWLPPQEWGERWHTDGRPGGKWSHLGQPTSELLGLETLGWIDSGDRSAYASFTVTAPEHFLFHDPHPVPVEAGNLIGTRSHDGPAVSGYEMDGLPQAQGMPALDPAGLTVLAQAEHGERFVAHWGTDQGHGADLIYWERPAGGRVLNAGATNYPGALAVDPGLQALTCNVLHHMGVDRS</sequence>